<gene>
    <name evidence="2" type="ORF">CCYN74_40071</name>
</gene>
<keyword evidence="1" id="KW-0472">Membrane</keyword>
<sequence length="43" mass="4940">MLPREGDILVCVYLILANLYVFLKRATDKILNLSLSKNNILTF</sequence>
<dbReference type="AlphaFoldDB" id="A0A0B7HME8"/>
<feature type="transmembrane region" description="Helical" evidence="1">
    <location>
        <begin position="6"/>
        <end position="23"/>
    </location>
</feature>
<evidence type="ECO:0000313" key="2">
    <source>
        <dbReference type="EMBL" id="CEN39804.1"/>
    </source>
</evidence>
<keyword evidence="1" id="KW-1133">Transmembrane helix</keyword>
<reference evidence="2 3" key="1">
    <citation type="submission" date="2015-01" db="EMBL/GenBank/DDBJ databases">
        <authorList>
            <person name="MANFREDI Pablo"/>
        </authorList>
    </citation>
    <scope>NUCLEOTIDE SEQUENCE [LARGE SCALE GENOMIC DNA]</scope>
    <source>
        <strain evidence="2 3">Ccy74</strain>
    </source>
</reference>
<organism evidence="2 3">
    <name type="scientific">Capnocytophaga cynodegmi</name>
    <dbReference type="NCBI Taxonomy" id="28189"/>
    <lineage>
        <taxon>Bacteria</taxon>
        <taxon>Pseudomonadati</taxon>
        <taxon>Bacteroidota</taxon>
        <taxon>Flavobacteriia</taxon>
        <taxon>Flavobacteriales</taxon>
        <taxon>Flavobacteriaceae</taxon>
        <taxon>Capnocytophaga</taxon>
    </lineage>
</organism>
<evidence type="ECO:0000256" key="1">
    <source>
        <dbReference type="SAM" id="Phobius"/>
    </source>
</evidence>
<dbReference type="EMBL" id="CDOG01000034">
    <property type="protein sequence ID" value="CEN39804.1"/>
    <property type="molecule type" value="Genomic_DNA"/>
</dbReference>
<accession>A0A0B7HME8</accession>
<evidence type="ECO:0000313" key="3">
    <source>
        <dbReference type="Proteomes" id="UP000038083"/>
    </source>
</evidence>
<proteinExistence type="predicted"/>
<dbReference type="Proteomes" id="UP000038083">
    <property type="component" value="Unassembled WGS sequence"/>
</dbReference>
<protein>
    <submittedName>
        <fullName evidence="2">Uncharacterized protein</fullName>
    </submittedName>
</protein>
<name>A0A0B7HME8_9FLAO</name>
<keyword evidence="1" id="KW-0812">Transmembrane</keyword>